<organism evidence="1">
    <name type="scientific">Alexandrium andersonii</name>
    <dbReference type="NCBI Taxonomy" id="327968"/>
    <lineage>
        <taxon>Eukaryota</taxon>
        <taxon>Sar</taxon>
        <taxon>Alveolata</taxon>
        <taxon>Dinophyceae</taxon>
        <taxon>Gonyaulacales</taxon>
        <taxon>Pyrocystaceae</taxon>
        <taxon>Alexandrium</taxon>
    </lineage>
</organism>
<dbReference type="AlphaFoldDB" id="A0A7S2FLV3"/>
<sequence length="151" mass="16400">MASCAPFVPRLDLLPPVSQIFSGCPADEVLDCLQGVAHEQTERRLFSKACPAPMTLTLDVLPTVKEIFVGCSADEIIECLDGMPQGRAAGLFQSLRPWPLTPTLKSLPAVCEVFGDWEQEWSSTEASDVGVDGAFYPLFDHQCTVSEVVIV</sequence>
<evidence type="ECO:0000313" key="1">
    <source>
        <dbReference type="EMBL" id="CAD9399445.1"/>
    </source>
</evidence>
<accession>A0A7S2FLV3</accession>
<gene>
    <name evidence="1" type="ORF">AAND1436_LOCUS11580</name>
</gene>
<protein>
    <submittedName>
        <fullName evidence="1">Uncharacterized protein</fullName>
    </submittedName>
</protein>
<name>A0A7S2FLV3_9DINO</name>
<dbReference type="EMBL" id="HBGQ01023338">
    <property type="protein sequence ID" value="CAD9399445.1"/>
    <property type="molecule type" value="Transcribed_RNA"/>
</dbReference>
<proteinExistence type="predicted"/>
<reference evidence="1" key="1">
    <citation type="submission" date="2021-01" db="EMBL/GenBank/DDBJ databases">
        <authorList>
            <person name="Corre E."/>
            <person name="Pelletier E."/>
            <person name="Niang G."/>
            <person name="Scheremetjew M."/>
            <person name="Finn R."/>
            <person name="Kale V."/>
            <person name="Holt S."/>
            <person name="Cochrane G."/>
            <person name="Meng A."/>
            <person name="Brown T."/>
            <person name="Cohen L."/>
        </authorList>
    </citation>
    <scope>NUCLEOTIDE SEQUENCE</scope>
    <source>
        <strain evidence="1">CCMP2222</strain>
    </source>
</reference>